<evidence type="ECO:0000256" key="3">
    <source>
        <dbReference type="ARBA" id="ARBA00023277"/>
    </source>
</evidence>
<gene>
    <name evidence="7" type="ORF">C8J24_3353</name>
</gene>
<dbReference type="Pfam" id="PF00933">
    <property type="entry name" value="Glyco_hydro_3"/>
    <property type="match status" value="1"/>
</dbReference>
<dbReference type="Gene3D" id="2.60.40.10">
    <property type="entry name" value="Immunoglobulins"/>
    <property type="match status" value="1"/>
</dbReference>
<dbReference type="Pfam" id="PF07691">
    <property type="entry name" value="PA14"/>
    <property type="match status" value="1"/>
</dbReference>
<dbReference type="Pfam" id="PF01915">
    <property type="entry name" value="Glyco_hydro_3_C"/>
    <property type="match status" value="1"/>
</dbReference>
<dbReference type="PROSITE" id="PS00775">
    <property type="entry name" value="GLYCOSYL_HYDROL_F3"/>
    <property type="match status" value="1"/>
</dbReference>
<dbReference type="PANTHER" id="PTHR42715:SF10">
    <property type="entry name" value="BETA-GLUCOSIDASE"/>
    <property type="match status" value="1"/>
</dbReference>
<dbReference type="RefSeq" id="WP_107934126.1">
    <property type="nucleotide sequence ID" value="NZ_PZZN01000003.1"/>
</dbReference>
<comment type="caution">
    <text evidence="7">The sequence shown here is derived from an EMBL/GenBank/DDBJ whole genome shotgun (WGS) entry which is preliminary data.</text>
</comment>
<dbReference type="InterPro" id="IPR026891">
    <property type="entry name" value="Fn3-like"/>
</dbReference>
<evidence type="ECO:0000313" key="8">
    <source>
        <dbReference type="Proteomes" id="UP000240996"/>
    </source>
</evidence>
<name>A0A2T4YNZ8_9SPHN</name>
<evidence type="ECO:0000313" key="7">
    <source>
        <dbReference type="EMBL" id="PTM45133.1"/>
    </source>
</evidence>
<dbReference type="SUPFAM" id="SSF56988">
    <property type="entry name" value="Anthrax protective antigen"/>
    <property type="match status" value="1"/>
</dbReference>
<dbReference type="InterPro" id="IPR001764">
    <property type="entry name" value="Glyco_hydro_3_N"/>
</dbReference>
<proteinExistence type="inferred from homology"/>
<dbReference type="InterPro" id="IPR011658">
    <property type="entry name" value="PA14_dom"/>
</dbReference>
<keyword evidence="4 5" id="KW-0326">Glycosidase</keyword>
<dbReference type="PROSITE" id="PS51820">
    <property type="entry name" value="PA14"/>
    <property type="match status" value="1"/>
</dbReference>
<evidence type="ECO:0000256" key="2">
    <source>
        <dbReference type="ARBA" id="ARBA00022801"/>
    </source>
</evidence>
<dbReference type="InterPro" id="IPR017853">
    <property type="entry name" value="GH"/>
</dbReference>
<evidence type="ECO:0000259" key="6">
    <source>
        <dbReference type="PROSITE" id="PS51820"/>
    </source>
</evidence>
<dbReference type="EMBL" id="PZZN01000003">
    <property type="protein sequence ID" value="PTM45133.1"/>
    <property type="molecule type" value="Genomic_DNA"/>
</dbReference>
<dbReference type="PANTHER" id="PTHR42715">
    <property type="entry name" value="BETA-GLUCOSIDASE"/>
    <property type="match status" value="1"/>
</dbReference>
<dbReference type="InterPro" id="IPR036881">
    <property type="entry name" value="Glyco_hydro_3_C_sf"/>
</dbReference>
<dbReference type="GO" id="GO:0004553">
    <property type="term" value="F:hydrolase activity, hydrolyzing O-glycosyl compounds"/>
    <property type="evidence" value="ECO:0007669"/>
    <property type="project" value="InterPro"/>
</dbReference>
<keyword evidence="2 5" id="KW-0378">Hydrolase</keyword>
<evidence type="ECO:0000256" key="5">
    <source>
        <dbReference type="RuleBase" id="RU361161"/>
    </source>
</evidence>
<reference evidence="7 8" key="1">
    <citation type="submission" date="2018-04" db="EMBL/GenBank/DDBJ databases">
        <title>Genomic Encyclopedia of Type Strains, Phase III (KMG-III): the genomes of soil and plant-associated and newly described type strains.</title>
        <authorList>
            <person name="Whitman W."/>
        </authorList>
    </citation>
    <scope>NUCLEOTIDE SEQUENCE [LARGE SCALE GENOMIC DNA]</scope>
    <source>
        <strain evidence="7 8">NW12</strain>
    </source>
</reference>
<dbReference type="Gene3D" id="3.20.20.300">
    <property type="entry name" value="Glycoside hydrolase, family 3, N-terminal domain"/>
    <property type="match status" value="1"/>
</dbReference>
<dbReference type="AlphaFoldDB" id="A0A2T4YNZ8"/>
<dbReference type="SUPFAM" id="SSF51445">
    <property type="entry name" value="(Trans)glycosidases"/>
    <property type="match status" value="1"/>
</dbReference>
<dbReference type="InterPro" id="IPR050288">
    <property type="entry name" value="Cellulose_deg_GH3"/>
</dbReference>
<sequence length="786" mass="82412">MINDTLLSFTAGRDMWSTVAANDVPSAKMADGPMGIASGRVDERDVSILTPSGIALAASWDRALAGVVGALVGGEAKRKGVDMVLAPNLNLARSPNAGRVFEMFGEDPLLAGTLGVAWSRGLQSRRVGSIAKHLVCNDSETQRDRYDAIVDETTLREIYLLPFEMVARAGCAGILTAYNRVNGDYCAQNAPVLTDILRHEWRYGGFTVSDWFGTHAGAESLNAGLDLEMPGPARFMGTKLRDAAADGTVGVNRVEEAVDRIQIAARTWAGGDAGDEPGDRDTILAQAAAAGFTLLRNDGDLLPVAPGSVRQLAVIGPNALAPCFQGGTFAKIALRPDAILPIEALRARFGVETIVFAPGCPPSPRLPAMPALPARDLGDGCDVGMTVDYFGGHDFSASLLGSETRNTNSLTWFHGMHDLGAFDRNGGIRASGRIMPTVTGMHRLHIGGTGSVRLVVDGRQVFAAEREIPASDVMGALKSGDSDHVEVLLEAGIPVLIEAELRYTPARAHGLWFGLGVPNDAATLLAEAEAIARGADAVLLLVGETADAGVESKDRDTTAIPLDQQELAARVIAANPRTIVAVNVGHAFDTRFATDAAALLAVWYPGEAFGPALAAVVAGDLEPSGRLPVALAASEDQYPALHATPDADDRLPYAEGIGIGYRGMITAGIRPAFAFGEGLGYGRFTYVAATATTRSDHCVDLAVTVRNDGSRDSAAVVQAYRADGPLAGFAKQVVAAGSTVDIHLVVNPIALRRWSGNRWVFASGPTTLRIGGSSLDLPLSATVAFD</sequence>
<dbReference type="InterPro" id="IPR036962">
    <property type="entry name" value="Glyco_hydro_3_N_sf"/>
</dbReference>
<dbReference type="InterPro" id="IPR013783">
    <property type="entry name" value="Ig-like_fold"/>
</dbReference>
<feature type="domain" description="PA14" evidence="6">
    <location>
        <begin position="380"/>
        <end position="529"/>
    </location>
</feature>
<protein>
    <submittedName>
        <fullName evidence="7">Beta-glucosidase</fullName>
    </submittedName>
</protein>
<accession>A0A2T4YNZ8</accession>
<dbReference type="PRINTS" id="PR00133">
    <property type="entry name" value="GLHYDRLASE3"/>
</dbReference>
<keyword evidence="8" id="KW-1185">Reference proteome</keyword>
<dbReference type="GO" id="GO:0005975">
    <property type="term" value="P:carbohydrate metabolic process"/>
    <property type="evidence" value="ECO:0007669"/>
    <property type="project" value="InterPro"/>
</dbReference>
<dbReference type="InterPro" id="IPR019800">
    <property type="entry name" value="Glyco_hydro_3_AS"/>
</dbReference>
<keyword evidence="3" id="KW-0119">Carbohydrate metabolism</keyword>
<dbReference type="InterPro" id="IPR002772">
    <property type="entry name" value="Glyco_hydro_3_C"/>
</dbReference>
<dbReference type="Gene3D" id="3.40.50.1700">
    <property type="entry name" value="Glycoside hydrolase family 3 C-terminal domain"/>
    <property type="match status" value="1"/>
</dbReference>
<dbReference type="InterPro" id="IPR037524">
    <property type="entry name" value="PA14/GLEYA"/>
</dbReference>
<evidence type="ECO:0000256" key="4">
    <source>
        <dbReference type="ARBA" id="ARBA00023295"/>
    </source>
</evidence>
<dbReference type="SMART" id="SM01217">
    <property type="entry name" value="Fn3_like"/>
    <property type="match status" value="1"/>
</dbReference>
<dbReference type="Proteomes" id="UP000240996">
    <property type="component" value="Unassembled WGS sequence"/>
</dbReference>
<comment type="similarity">
    <text evidence="1 5">Belongs to the glycosyl hydrolase 3 family.</text>
</comment>
<organism evidence="7 8">
    <name type="scientific">Sphingomonas aerolata</name>
    <dbReference type="NCBI Taxonomy" id="185951"/>
    <lineage>
        <taxon>Bacteria</taxon>
        <taxon>Pseudomonadati</taxon>
        <taxon>Pseudomonadota</taxon>
        <taxon>Alphaproteobacteria</taxon>
        <taxon>Sphingomonadales</taxon>
        <taxon>Sphingomonadaceae</taxon>
        <taxon>Sphingomonas</taxon>
    </lineage>
</organism>
<evidence type="ECO:0000256" key="1">
    <source>
        <dbReference type="ARBA" id="ARBA00005336"/>
    </source>
</evidence>
<dbReference type="Gene3D" id="2.60.120.260">
    <property type="entry name" value="Galactose-binding domain-like"/>
    <property type="match status" value="1"/>
</dbReference>
<dbReference type="SUPFAM" id="SSF52279">
    <property type="entry name" value="Beta-D-glucan exohydrolase, C-terminal domain"/>
    <property type="match status" value="1"/>
</dbReference>